<dbReference type="Proteomes" id="UP000011721">
    <property type="component" value="Chromosome"/>
</dbReference>
<keyword evidence="1" id="KW-0449">Lipoprotein</keyword>
<evidence type="ECO:0000313" key="2">
    <source>
        <dbReference type="Proteomes" id="UP000011721"/>
    </source>
</evidence>
<organism evidence="1 2">
    <name type="scientific">Desulfocapsa sulfexigens (strain DSM 10523 / SB164P1)</name>
    <dbReference type="NCBI Taxonomy" id="1167006"/>
    <lineage>
        <taxon>Bacteria</taxon>
        <taxon>Pseudomonadati</taxon>
        <taxon>Thermodesulfobacteriota</taxon>
        <taxon>Desulfobulbia</taxon>
        <taxon>Desulfobulbales</taxon>
        <taxon>Desulfocapsaceae</taxon>
        <taxon>Desulfocapsa</taxon>
    </lineage>
</organism>
<keyword evidence="2" id="KW-1185">Reference proteome</keyword>
<evidence type="ECO:0000313" key="1">
    <source>
        <dbReference type="EMBL" id="AGF79467.1"/>
    </source>
</evidence>
<protein>
    <submittedName>
        <fullName evidence="1">Putative periplasmic lipoprotein</fullName>
    </submittedName>
</protein>
<proteinExistence type="predicted"/>
<dbReference type="AlphaFoldDB" id="M1PCZ2"/>
<dbReference type="OrthoDB" id="5679649at2"/>
<dbReference type="eggNOG" id="COG5645">
    <property type="taxonomic scope" value="Bacteria"/>
</dbReference>
<dbReference type="KEGG" id="dsf:UWK_02937"/>
<dbReference type="EMBL" id="CP003985">
    <property type="protein sequence ID" value="AGF79467.1"/>
    <property type="molecule type" value="Genomic_DNA"/>
</dbReference>
<name>M1PCZ2_DESSD</name>
<dbReference type="PROSITE" id="PS51257">
    <property type="entry name" value="PROKAR_LIPOPROTEIN"/>
    <property type="match status" value="1"/>
</dbReference>
<dbReference type="RefSeq" id="WP_015405153.1">
    <property type="nucleotide sequence ID" value="NC_020304.1"/>
</dbReference>
<reference evidence="2" key="1">
    <citation type="journal article" date="2013" name="Stand. Genomic Sci.">
        <title>Complete genome sequence of Desulfocapsa sulfexigens, a marine deltaproteobacterium specialized in disproportionating inorganic sulfur compounds.</title>
        <authorList>
            <person name="Finster K.W."/>
            <person name="Kjeldsen K.U."/>
            <person name="Kube M."/>
            <person name="Reinhardt R."/>
            <person name="Mussmann M."/>
            <person name="Amann R."/>
            <person name="Schreiber L."/>
        </authorList>
    </citation>
    <scope>NUCLEOTIDE SEQUENCE [LARGE SCALE GENOMIC DNA]</scope>
    <source>
        <strain evidence="2">DSM 10523 / SB164P1</strain>
    </source>
</reference>
<dbReference type="InterPro" id="IPR010780">
    <property type="entry name" value="DUF1375"/>
</dbReference>
<dbReference type="HOGENOM" id="CLU_2117093_0_0_7"/>
<dbReference type="Pfam" id="PF07119">
    <property type="entry name" value="DUF1375"/>
    <property type="match status" value="1"/>
</dbReference>
<accession>M1PCZ2</accession>
<sequence length="114" mass="12435">MNRLLALTLILATITLTSGCSTILERVTYSEENRGQLNYYPATQFDIFTIKSGGGLYCSPGPGTLIVVPLSIIDLPISLVTDTIMLPADIARKNKIDKQKQNEATHKEQGSVPK</sequence>
<gene>
    <name evidence="1" type="ordered locus">UWK_02937</name>
</gene>
<dbReference type="STRING" id="1167006.UWK_02937"/>